<sequence>MTSNENDKGNQPVQESLFDLGPSDEVGYRVPIACQVAGITYRQLDYWARTDLVKPSIRGAQGSGSQRLYSFRDILVLKIVKRLLDTGISLQNIRLAVDKLRDRGVNDIAEITLVSDGTTVYECRSTDEVIDLLGGGQGVFGIAVPGIMKELTGTISSFPSERVVPEEDNVVSMDELAARRRRKSS</sequence>
<name>A0A376CPJ6_9CORY</name>
<dbReference type="Proteomes" id="UP000254467">
    <property type="component" value="Unassembled WGS sequence"/>
</dbReference>
<dbReference type="STRING" id="35756.GCA_001044155_02627"/>
<dbReference type="Gene3D" id="1.10.1660.10">
    <property type="match status" value="1"/>
</dbReference>
<gene>
    <name evidence="3" type="ORF">NCTC11862_02229</name>
</gene>
<dbReference type="PANTHER" id="PTHR30204:SF3">
    <property type="entry name" value="HTH MERR-TYPE DOMAIN-CONTAINING PROTEIN"/>
    <property type="match status" value="1"/>
</dbReference>
<dbReference type="PANTHER" id="PTHR30204">
    <property type="entry name" value="REDOX-CYCLING DRUG-SENSING TRANSCRIPTIONAL ACTIVATOR SOXR"/>
    <property type="match status" value="1"/>
</dbReference>
<feature type="domain" description="HTH merR-type" evidence="2">
    <location>
        <begin position="27"/>
        <end position="99"/>
    </location>
</feature>
<evidence type="ECO:0000313" key="3">
    <source>
        <dbReference type="EMBL" id="STC70411.1"/>
    </source>
</evidence>
<dbReference type="SMART" id="SM00422">
    <property type="entry name" value="HTH_MERR"/>
    <property type="match status" value="1"/>
</dbReference>
<dbReference type="AlphaFoldDB" id="A0A376CPJ6"/>
<keyword evidence="4" id="KW-1185">Reference proteome</keyword>
<dbReference type="PROSITE" id="PS50937">
    <property type="entry name" value="HTH_MERR_2"/>
    <property type="match status" value="1"/>
</dbReference>
<dbReference type="Pfam" id="PF13411">
    <property type="entry name" value="MerR_1"/>
    <property type="match status" value="1"/>
</dbReference>
<proteinExistence type="predicted"/>
<dbReference type="EMBL" id="UFXQ01000001">
    <property type="protein sequence ID" value="STC70411.1"/>
    <property type="molecule type" value="Genomic_DNA"/>
</dbReference>
<dbReference type="InterPro" id="IPR000551">
    <property type="entry name" value="MerR-type_HTH_dom"/>
</dbReference>
<evidence type="ECO:0000256" key="1">
    <source>
        <dbReference type="ARBA" id="ARBA00023125"/>
    </source>
</evidence>
<protein>
    <submittedName>
        <fullName evidence="3">Transcriptional regulator, MerR family protein</fullName>
    </submittedName>
</protein>
<dbReference type="GO" id="GO:0003700">
    <property type="term" value="F:DNA-binding transcription factor activity"/>
    <property type="evidence" value="ECO:0007669"/>
    <property type="project" value="InterPro"/>
</dbReference>
<keyword evidence="1" id="KW-0238">DNA-binding</keyword>
<dbReference type="SUPFAM" id="SSF46955">
    <property type="entry name" value="Putative DNA-binding domain"/>
    <property type="match status" value="1"/>
</dbReference>
<dbReference type="InterPro" id="IPR009061">
    <property type="entry name" value="DNA-bd_dom_put_sf"/>
</dbReference>
<dbReference type="RefSeq" id="WP_018581920.1">
    <property type="nucleotide sequence ID" value="NZ_LDYD01000008.1"/>
</dbReference>
<dbReference type="OrthoDB" id="7410529at2"/>
<evidence type="ECO:0000313" key="4">
    <source>
        <dbReference type="Proteomes" id="UP000254467"/>
    </source>
</evidence>
<reference evidence="3 4" key="1">
    <citation type="submission" date="2018-06" db="EMBL/GenBank/DDBJ databases">
        <authorList>
            <consortium name="Pathogen Informatics"/>
            <person name="Doyle S."/>
        </authorList>
    </citation>
    <scope>NUCLEOTIDE SEQUENCE [LARGE SCALE GENOMIC DNA]</scope>
    <source>
        <strain evidence="3 4">NCTC11862</strain>
    </source>
</reference>
<evidence type="ECO:0000259" key="2">
    <source>
        <dbReference type="PROSITE" id="PS50937"/>
    </source>
</evidence>
<organism evidence="3 4">
    <name type="scientific">Corynebacterium pilosum</name>
    <dbReference type="NCBI Taxonomy" id="35756"/>
    <lineage>
        <taxon>Bacteria</taxon>
        <taxon>Bacillati</taxon>
        <taxon>Actinomycetota</taxon>
        <taxon>Actinomycetes</taxon>
        <taxon>Mycobacteriales</taxon>
        <taxon>Corynebacteriaceae</taxon>
        <taxon>Corynebacterium</taxon>
    </lineage>
</organism>
<dbReference type="InterPro" id="IPR047057">
    <property type="entry name" value="MerR_fam"/>
</dbReference>
<dbReference type="GO" id="GO:0003677">
    <property type="term" value="F:DNA binding"/>
    <property type="evidence" value="ECO:0007669"/>
    <property type="project" value="UniProtKB-KW"/>
</dbReference>
<accession>A0A376CPJ6</accession>